<keyword evidence="2" id="KW-1185">Reference proteome</keyword>
<sequence>MTINDNKKEDETKVIHIIRYARIKGYLVTELQIKHHHERILRFLQPCLEFCNLDHNKEFRFSC</sequence>
<gene>
    <name evidence="1" type="ORF">P5673_016798</name>
</gene>
<comment type="caution">
    <text evidence="1">The sequence shown here is derived from an EMBL/GenBank/DDBJ whole genome shotgun (WGS) entry which is preliminary data.</text>
</comment>
<dbReference type="EMBL" id="JARQWQ010000036">
    <property type="protein sequence ID" value="KAK2560447.1"/>
    <property type="molecule type" value="Genomic_DNA"/>
</dbReference>
<evidence type="ECO:0000313" key="1">
    <source>
        <dbReference type="EMBL" id="KAK2560447.1"/>
    </source>
</evidence>
<dbReference type="AlphaFoldDB" id="A0AAD9V459"/>
<proteinExistence type="predicted"/>
<evidence type="ECO:0000313" key="2">
    <source>
        <dbReference type="Proteomes" id="UP001249851"/>
    </source>
</evidence>
<protein>
    <submittedName>
        <fullName evidence="1">Uncharacterized protein</fullName>
    </submittedName>
</protein>
<reference evidence="1" key="2">
    <citation type="journal article" date="2023" name="Science">
        <title>Genomic signatures of disease resistance in endangered staghorn corals.</title>
        <authorList>
            <person name="Vollmer S.V."/>
            <person name="Selwyn J.D."/>
            <person name="Despard B.A."/>
            <person name="Roesel C.L."/>
        </authorList>
    </citation>
    <scope>NUCLEOTIDE SEQUENCE</scope>
    <source>
        <strain evidence="1">K2</strain>
    </source>
</reference>
<organism evidence="1 2">
    <name type="scientific">Acropora cervicornis</name>
    <name type="common">Staghorn coral</name>
    <dbReference type="NCBI Taxonomy" id="6130"/>
    <lineage>
        <taxon>Eukaryota</taxon>
        <taxon>Metazoa</taxon>
        <taxon>Cnidaria</taxon>
        <taxon>Anthozoa</taxon>
        <taxon>Hexacorallia</taxon>
        <taxon>Scleractinia</taxon>
        <taxon>Astrocoeniina</taxon>
        <taxon>Acroporidae</taxon>
        <taxon>Acropora</taxon>
    </lineage>
</organism>
<reference evidence="1" key="1">
    <citation type="journal article" date="2023" name="G3 (Bethesda)">
        <title>Whole genome assembly and annotation of the endangered Caribbean coral Acropora cervicornis.</title>
        <authorList>
            <person name="Selwyn J.D."/>
            <person name="Vollmer S.V."/>
        </authorList>
    </citation>
    <scope>NUCLEOTIDE SEQUENCE</scope>
    <source>
        <strain evidence="1">K2</strain>
    </source>
</reference>
<accession>A0AAD9V459</accession>
<dbReference type="Proteomes" id="UP001249851">
    <property type="component" value="Unassembled WGS sequence"/>
</dbReference>
<name>A0AAD9V459_ACRCE</name>